<proteinExistence type="predicted"/>
<accession>A0A1I4SNZ4</accession>
<dbReference type="EMBL" id="FOUB01000042">
    <property type="protein sequence ID" value="SFM66129.1"/>
    <property type="molecule type" value="Genomic_DNA"/>
</dbReference>
<organism evidence="1 2">
    <name type="scientific">Nitrosomonas communis</name>
    <dbReference type="NCBI Taxonomy" id="44574"/>
    <lineage>
        <taxon>Bacteria</taxon>
        <taxon>Pseudomonadati</taxon>
        <taxon>Pseudomonadota</taxon>
        <taxon>Betaproteobacteria</taxon>
        <taxon>Nitrosomonadales</taxon>
        <taxon>Nitrosomonadaceae</taxon>
        <taxon>Nitrosomonas</taxon>
    </lineage>
</organism>
<gene>
    <name evidence="1" type="ORF">SAMN05421863_104220</name>
</gene>
<keyword evidence="2" id="KW-1185">Reference proteome</keyword>
<protein>
    <submittedName>
        <fullName evidence="1">Uncharacterized protein</fullName>
    </submittedName>
</protein>
<reference evidence="2" key="1">
    <citation type="submission" date="2016-10" db="EMBL/GenBank/DDBJ databases">
        <authorList>
            <person name="Varghese N."/>
            <person name="Submissions S."/>
        </authorList>
    </citation>
    <scope>NUCLEOTIDE SEQUENCE [LARGE SCALE GENOMIC DNA]</scope>
    <source>
        <strain evidence="2">Nm44</strain>
    </source>
</reference>
<evidence type="ECO:0000313" key="1">
    <source>
        <dbReference type="EMBL" id="SFM66129.1"/>
    </source>
</evidence>
<dbReference type="Proteomes" id="UP000183287">
    <property type="component" value="Unassembled WGS sequence"/>
</dbReference>
<sequence length="61" mass="6547">MIPACNAICIADLTDDEYSDWDVVAGCCNKLNLYLTPIFRTLCQGARNIGISSQIAAPAVL</sequence>
<evidence type="ECO:0000313" key="2">
    <source>
        <dbReference type="Proteomes" id="UP000183287"/>
    </source>
</evidence>
<dbReference type="AlphaFoldDB" id="A0A1I4SNZ4"/>
<name>A0A1I4SNZ4_9PROT</name>